<dbReference type="InterPro" id="IPR047257">
    <property type="entry name" value="C2B_MCTP_PRT_plant"/>
</dbReference>
<dbReference type="PANTHER" id="PTHR31425">
    <property type="entry name" value="PHOSPHORIBOSYLANTHRANILATE TRANSFERASE ISOFORM 1"/>
    <property type="match status" value="1"/>
</dbReference>
<feature type="compositionally biased region" description="Basic and acidic residues" evidence="8">
    <location>
        <begin position="77"/>
        <end position="100"/>
    </location>
</feature>
<sequence length="1219" mass="137306">MPAQPVVPVQPVVRAVTSEEKKLRLARFKKYHPPTFSCLASQDSQGFLEECHCILHTMDIVETSGRDRSSNRGHAGIGEREDIWGQGREDSEAKRLRRPGESTGPYYGGRALHGRYFVGQPDQFTFQASRGVSDTYGSQSTRTGRLPHPRHQLGVKDRQLDGAQEGEARPVDVLSTVWPSLISSLATLSVFISFLEKLAMNNGKEKLVVEVVAAHNLMPKDGEGSSSSFVEVEFENQRQRTQVKMRDLNPVWNEKLVFHVNDVADLPYRTIEVNVFNEKRSNTSRNFLGRVRISGSSIAREGEEMAQLYTLDKRSLFSHVRGELSLKLYLSTTEEVKQVISGNGGSGGMVSSATQNVNSSSKKNKKLQQQTNATNMMVQMGQENKVILNLCKQVNFQNQNHSKPVEPVPGDIKPVVITTVPGPIIPAMSGGHVTGGGGGVGLYTSGQGEFSLKETSPHLGGGLNKDKTSSTYDLVEQMQYLYVRVVKARDFSVFGGGELVSEVKLGNYRGITKRVTSNHAEWDQVFAFSKDCVQSSVVEVFVKENNKDEYLGRVWFDLNEVPKRAPPDSQLAPQWYRMEDKKGDKSKGGEVMVAIWFGTQADEAFAEAWHSKAANVHFDGLCSIKSKVYLSPKLWYLRVGVIEAQDIVMGEKGSSLMRYPELFAKVQVGNQVLRTRVSPPAATRSLSNPFWNEDLMFVVAEPFEDFLLVSIEDRIAPNREEVVGRVLLPVSSLERRLNEKPVTSRWFNLDTHLGNPNDPKAVVRFASRIHLRASLDGGYHVLDEATMYSSDVRPTAKQLWKPHIGVLEVGVLGATNLVPMKMKEGKGGSTDAYCVAKYGQKWVRTRTVVDSLSPKWNEQYTWEVFDPCTVITIGVFDNSRVDKNMANTMAGNRDSRIGKVRIRLSTLESDKVYTHAYPLLMLHPSGVKKMGELHLAVRFSCANMVNVLHMYTMPLLPKMHYVQPLSVIQLDTLRHQAMNVVAARLSRSEPPLGREVVEYMLDHDSHMWSMRKSKANFFRLTNVVSWFVIMSRLLESARNWHKPVYSALVLIAFIILVLVPELIIPCILFTLAAVGLWRYRSRPRHPPHMDTRLSYAESVYPDELDEEFDSFPTSRSAEIVRMRYDRLRSVAGRIQTVVGDMATQGERFQALLSWRDPRATFLFVIFCFFAAFGFYLVPVKWVVALWGLYYLRPPKFRNRLPSSAVCFLKRLPTRADSML</sequence>
<dbReference type="SMART" id="SM00239">
    <property type="entry name" value="C2"/>
    <property type="match status" value="4"/>
</dbReference>
<keyword evidence="7 9" id="KW-0472">Membrane</keyword>
<feature type="transmembrane region" description="Helical" evidence="9">
    <location>
        <begin position="1161"/>
        <end position="1191"/>
    </location>
</feature>
<protein>
    <submittedName>
        <fullName evidence="11">Protein QUIRKY-like</fullName>
    </submittedName>
</protein>
<dbReference type="STRING" id="4097.A0A1S4B256"/>
<keyword evidence="5" id="KW-0106">Calcium</keyword>
<evidence type="ECO:0000256" key="1">
    <source>
        <dbReference type="ARBA" id="ARBA00004141"/>
    </source>
</evidence>
<keyword evidence="3 9" id="KW-0812">Transmembrane</keyword>
<dbReference type="OrthoDB" id="67700at2759"/>
<feature type="compositionally biased region" description="Polar residues" evidence="8">
    <location>
        <begin position="130"/>
        <end position="143"/>
    </location>
</feature>
<gene>
    <name evidence="11" type="primary">LOC107803767</name>
</gene>
<dbReference type="RefSeq" id="XP_016483020.1">
    <property type="nucleotide sequence ID" value="XM_016627534.1"/>
</dbReference>
<evidence type="ECO:0000256" key="6">
    <source>
        <dbReference type="ARBA" id="ARBA00022989"/>
    </source>
</evidence>
<evidence type="ECO:0000256" key="3">
    <source>
        <dbReference type="ARBA" id="ARBA00022692"/>
    </source>
</evidence>
<proteinExistence type="inferred from homology"/>
<dbReference type="PANTHER" id="PTHR31425:SF48">
    <property type="entry name" value="MULTIPLE C2 DOMAIN AND TRANSMEMBRANE REGION PROTEIN 10"/>
    <property type="match status" value="1"/>
</dbReference>
<dbReference type="InterPro" id="IPR013583">
    <property type="entry name" value="MCTP_C"/>
</dbReference>
<keyword evidence="6 9" id="KW-1133">Transmembrane helix</keyword>
<dbReference type="SUPFAM" id="SSF49562">
    <property type="entry name" value="C2 domain (Calcium/lipid-binding domain, CaLB)"/>
    <property type="match status" value="4"/>
</dbReference>
<dbReference type="AlphaFoldDB" id="A0A1S4B256"/>
<evidence type="ECO:0000256" key="5">
    <source>
        <dbReference type="ARBA" id="ARBA00022837"/>
    </source>
</evidence>
<feature type="domain" description="C2" evidence="10">
    <location>
        <begin position="184"/>
        <end position="309"/>
    </location>
</feature>
<evidence type="ECO:0000313" key="11">
    <source>
        <dbReference type="RefSeq" id="XP_016483020.1"/>
    </source>
</evidence>
<evidence type="ECO:0000259" key="10">
    <source>
        <dbReference type="PROSITE" id="PS50004"/>
    </source>
</evidence>
<dbReference type="CDD" id="cd08379">
    <property type="entry name" value="C2D_MCTP_PRT_plant"/>
    <property type="match status" value="1"/>
</dbReference>
<dbReference type="InterPro" id="IPR047255">
    <property type="entry name" value="C2D_MCTP_PRT_plant"/>
</dbReference>
<dbReference type="GO" id="GO:0016020">
    <property type="term" value="C:membrane"/>
    <property type="evidence" value="ECO:0007669"/>
    <property type="project" value="UniProtKB-SubCell"/>
</dbReference>
<dbReference type="InterPro" id="IPR047259">
    <property type="entry name" value="QUIRKY-like"/>
</dbReference>
<dbReference type="InterPro" id="IPR035892">
    <property type="entry name" value="C2_domain_sf"/>
</dbReference>
<name>A0A1S4B256_TOBAC</name>
<feature type="region of interest" description="Disordered" evidence="8">
    <location>
        <begin position="65"/>
        <end position="106"/>
    </location>
</feature>
<dbReference type="InterPro" id="IPR047258">
    <property type="entry name" value="C2C_MCTP_PRT_plant"/>
</dbReference>
<feature type="domain" description="C2" evidence="10">
    <location>
        <begin position="618"/>
        <end position="747"/>
    </location>
</feature>
<dbReference type="Pfam" id="PF00168">
    <property type="entry name" value="C2"/>
    <property type="match status" value="4"/>
</dbReference>
<feature type="domain" description="C2" evidence="10">
    <location>
        <begin position="788"/>
        <end position="917"/>
    </location>
</feature>
<organism evidence="11">
    <name type="scientific">Nicotiana tabacum</name>
    <name type="common">Common tobacco</name>
    <dbReference type="NCBI Taxonomy" id="4097"/>
    <lineage>
        <taxon>Eukaryota</taxon>
        <taxon>Viridiplantae</taxon>
        <taxon>Streptophyta</taxon>
        <taxon>Embryophyta</taxon>
        <taxon>Tracheophyta</taxon>
        <taxon>Spermatophyta</taxon>
        <taxon>Magnoliopsida</taxon>
        <taxon>eudicotyledons</taxon>
        <taxon>Gunneridae</taxon>
        <taxon>Pentapetalae</taxon>
        <taxon>asterids</taxon>
        <taxon>lamiids</taxon>
        <taxon>Solanales</taxon>
        <taxon>Solanaceae</taxon>
        <taxon>Nicotianoideae</taxon>
        <taxon>Nicotianeae</taxon>
        <taxon>Nicotiana</taxon>
    </lineage>
</organism>
<evidence type="ECO:0000256" key="7">
    <source>
        <dbReference type="ARBA" id="ARBA00023136"/>
    </source>
</evidence>
<feature type="region of interest" description="Disordered" evidence="8">
    <location>
        <begin position="130"/>
        <end position="150"/>
    </location>
</feature>
<dbReference type="SMR" id="A0A1S4B256"/>
<evidence type="ECO:0000256" key="9">
    <source>
        <dbReference type="SAM" id="Phobius"/>
    </source>
</evidence>
<dbReference type="PaxDb" id="4097-A0A1S4B256"/>
<dbReference type="Pfam" id="PF08372">
    <property type="entry name" value="PRT_C"/>
    <property type="match status" value="1"/>
</dbReference>
<dbReference type="KEGG" id="nta:107803767"/>
<dbReference type="OMA" id="YITVIVE"/>
<evidence type="ECO:0000256" key="8">
    <source>
        <dbReference type="SAM" id="MobiDB-lite"/>
    </source>
</evidence>
<reference evidence="11" key="1">
    <citation type="submission" date="2025-08" db="UniProtKB">
        <authorList>
            <consortium name="RefSeq"/>
        </authorList>
    </citation>
    <scope>IDENTIFICATION</scope>
</reference>
<keyword evidence="4" id="KW-0677">Repeat</keyword>
<comment type="similarity">
    <text evidence="2">Belongs to the MCTP family.</text>
</comment>
<dbReference type="InterPro" id="IPR000008">
    <property type="entry name" value="C2_dom"/>
</dbReference>
<dbReference type="Gene3D" id="2.60.40.150">
    <property type="entry name" value="C2 domain"/>
    <property type="match status" value="4"/>
</dbReference>
<feature type="domain" description="C2" evidence="10">
    <location>
        <begin position="462"/>
        <end position="576"/>
    </location>
</feature>
<accession>A0A1S4B256</accession>
<dbReference type="CDD" id="cd04022">
    <property type="entry name" value="C2A_MCTP_PRT_plant"/>
    <property type="match status" value="1"/>
</dbReference>
<feature type="transmembrane region" description="Helical" evidence="9">
    <location>
        <begin position="1046"/>
        <end position="1079"/>
    </location>
</feature>
<comment type="subcellular location">
    <subcellularLocation>
        <location evidence="1">Membrane</location>
        <topology evidence="1">Multi-pass membrane protein</topology>
    </subcellularLocation>
</comment>
<dbReference type="CDD" id="cd08378">
    <property type="entry name" value="C2B_MCTP_PRT_plant"/>
    <property type="match status" value="1"/>
</dbReference>
<evidence type="ECO:0000256" key="2">
    <source>
        <dbReference type="ARBA" id="ARBA00007923"/>
    </source>
</evidence>
<evidence type="ECO:0000256" key="4">
    <source>
        <dbReference type="ARBA" id="ARBA00022737"/>
    </source>
</evidence>
<dbReference type="PROSITE" id="PS50004">
    <property type="entry name" value="C2"/>
    <property type="match status" value="4"/>
</dbReference>
<dbReference type="FunFam" id="2.60.40.150:FF:000090">
    <property type="entry name" value="C2 domain-containing protein"/>
    <property type="match status" value="1"/>
</dbReference>
<dbReference type="CDD" id="cd04019">
    <property type="entry name" value="C2C_MCTP_PRT_plant"/>
    <property type="match status" value="1"/>
</dbReference>